<dbReference type="STRING" id="639004.SAMN04488239_13517"/>
<feature type="compositionally biased region" description="Polar residues" evidence="1">
    <location>
        <begin position="49"/>
        <end position="65"/>
    </location>
</feature>
<dbReference type="RefSeq" id="WP_218129040.1">
    <property type="nucleotide sequence ID" value="NZ_FMZV01000035.1"/>
</dbReference>
<dbReference type="NCBIfam" id="TIGR01414">
    <property type="entry name" value="autotrans_barl"/>
    <property type="match status" value="1"/>
</dbReference>
<gene>
    <name evidence="3" type="ORF">SAMN04488239_13517</name>
</gene>
<evidence type="ECO:0000259" key="2">
    <source>
        <dbReference type="PROSITE" id="PS51208"/>
    </source>
</evidence>
<dbReference type="GO" id="GO:0019867">
    <property type="term" value="C:outer membrane"/>
    <property type="evidence" value="ECO:0007669"/>
    <property type="project" value="InterPro"/>
</dbReference>
<dbReference type="Gene3D" id="2.40.128.130">
    <property type="entry name" value="Autotransporter beta-domain"/>
    <property type="match status" value="1"/>
</dbReference>
<dbReference type="EMBL" id="FMZV01000035">
    <property type="protein sequence ID" value="SDE76161.1"/>
    <property type="molecule type" value="Genomic_DNA"/>
</dbReference>
<dbReference type="PROSITE" id="PS51208">
    <property type="entry name" value="AUTOTRANSPORTER"/>
    <property type="match status" value="1"/>
</dbReference>
<evidence type="ECO:0000313" key="4">
    <source>
        <dbReference type="Proteomes" id="UP000199628"/>
    </source>
</evidence>
<evidence type="ECO:0000256" key="1">
    <source>
        <dbReference type="SAM" id="MobiDB-lite"/>
    </source>
</evidence>
<dbReference type="Proteomes" id="UP000199628">
    <property type="component" value="Unassembled WGS sequence"/>
</dbReference>
<evidence type="ECO:0000313" key="3">
    <source>
        <dbReference type="EMBL" id="SDE76161.1"/>
    </source>
</evidence>
<sequence>IPPTGVTPELPVGVTPPIGTIPPTGVTPEVPVSPSRPVIVAPVERSEKASQTSAARPDDQCTSPPNGKLDERICDPFVAHPSSYLGTPPLTTGRALEAPREWNIWTQVSSLGSQDDRGRFSSDSNSWFLGVGVDKLVSTNAVVGIQLELDRSEITGLNGAFTRDSTGFSIGPYFSTLIHENWALGGLLSFGRVSTDFSLAGLEGEFDQSRFSASLSLDGQYQWENFLLRPSLQAVYSYVDGAQFNLAGNVGSVPVVIPTDVPSYSVLSIVPKIEISRPFINGGTIYEPFAEFGGVSARTNGSIPITGHSVYSDGSFNGTIKLGIRGRNSDSLFFEFELGYLSGFESNLDVFEVSAFLSYSF</sequence>
<accession>A0A1G7FJR0</accession>
<dbReference type="InterPro" id="IPR036709">
    <property type="entry name" value="Autotransporte_beta_dom_sf"/>
</dbReference>
<feature type="domain" description="Autotransporter" evidence="2">
    <location>
        <begin position="97"/>
        <end position="361"/>
    </location>
</feature>
<organism evidence="3 4">
    <name type="scientific">Ruegeria marina</name>
    <dbReference type="NCBI Taxonomy" id="639004"/>
    <lineage>
        <taxon>Bacteria</taxon>
        <taxon>Pseudomonadati</taxon>
        <taxon>Pseudomonadota</taxon>
        <taxon>Alphaproteobacteria</taxon>
        <taxon>Rhodobacterales</taxon>
        <taxon>Roseobacteraceae</taxon>
        <taxon>Ruegeria</taxon>
    </lineage>
</organism>
<feature type="region of interest" description="Disordered" evidence="1">
    <location>
        <begin position="1"/>
        <end position="69"/>
    </location>
</feature>
<dbReference type="AlphaFoldDB" id="A0A1G7FJR0"/>
<feature type="non-terminal residue" evidence="3">
    <location>
        <position position="1"/>
    </location>
</feature>
<reference evidence="4" key="1">
    <citation type="submission" date="2016-10" db="EMBL/GenBank/DDBJ databases">
        <authorList>
            <person name="Varghese N."/>
            <person name="Submissions S."/>
        </authorList>
    </citation>
    <scope>NUCLEOTIDE SEQUENCE [LARGE SCALE GENOMIC DNA]</scope>
    <source>
        <strain evidence="4">CGMCC 1.9108</strain>
    </source>
</reference>
<name>A0A1G7FJR0_9RHOB</name>
<dbReference type="Pfam" id="PF03797">
    <property type="entry name" value="Autotransporter"/>
    <property type="match status" value="1"/>
</dbReference>
<feature type="compositionally biased region" description="Low complexity" evidence="1">
    <location>
        <begin position="11"/>
        <end position="35"/>
    </location>
</feature>
<dbReference type="SUPFAM" id="SSF103515">
    <property type="entry name" value="Autotransporter"/>
    <property type="match status" value="1"/>
</dbReference>
<protein>
    <submittedName>
        <fullName evidence="3">Outer membrane autotransporter barrel domain-containing protein</fullName>
    </submittedName>
</protein>
<dbReference type="InterPro" id="IPR006315">
    <property type="entry name" value="OM_autotransptr_brl_dom"/>
</dbReference>
<dbReference type="SMART" id="SM00869">
    <property type="entry name" value="Autotransporter"/>
    <property type="match status" value="1"/>
</dbReference>
<dbReference type="InterPro" id="IPR005546">
    <property type="entry name" value="Autotransporte_beta"/>
</dbReference>
<proteinExistence type="predicted"/>
<keyword evidence="4" id="KW-1185">Reference proteome</keyword>